<dbReference type="Gene3D" id="2.60.220.20">
    <property type="entry name" value="putative beta-Galactosidase from caulobacter crescentus"/>
    <property type="match status" value="1"/>
</dbReference>
<name>A0ABW4TYZ7_9SPHN</name>
<comment type="caution">
    <text evidence="6">The sequence shown here is derived from an EMBL/GenBank/DDBJ whole genome shotgun (WGS) entry which is preliminary data.</text>
</comment>
<dbReference type="InterPro" id="IPR017853">
    <property type="entry name" value="GH"/>
</dbReference>
<dbReference type="SUPFAM" id="SSF51445">
    <property type="entry name" value="(Trans)glycosidases"/>
    <property type="match status" value="1"/>
</dbReference>
<feature type="signal peptide" evidence="3">
    <location>
        <begin position="1"/>
        <end position="23"/>
    </location>
</feature>
<sequence length="551" mass="60886">MHRLFRGMTCLIAAGLLAGSASAQPSNPIPTLVTRDGRHALMVDGAPWLMLGAQVNNSSNYPAMLPQVWPTIRAMHANTVEVPIAWEQVERKEGQFDFSFLDRLLVEARQNNVRLVLLWFATWKNTSPNYAPSWVKLDNKRFPRMTNAKGETHYALSPHYRATLEADKRAFVKLMEHLKLADPQNTVIMVQPENEAGTYGSVRDFSPVAQKAFDGPVPRALLTRFGKRPGNWKTVFGADADEFFHAWSVAHYIDEIAAAGKAVKPLPMYVNAALAAAFGRQPANSYASGGPVHHVIDVYKAAAPSIDLVAPDIYARDQGPYLEYLRLYGRPDNALMVPETGNAAEFARYFYPVVGKGGIGFAPFGMDDTGYYNFPLGARTLDAATLDLFARNYRMFAPMMRHWARLAFAGKTWGVAEPTDPKAEHRQVMELGKYRATATFGQYQFGVDKPTGNPQPTGGLAIAEIGPDEYLVAGFDTRVTFALADTNSGRSMLYDRIEEGHYDAQGGWVFDRVLNGDQTDYGLNFTGRPQVLHVKLGSYKGSPVIPVGNPN</sequence>
<evidence type="ECO:0000313" key="6">
    <source>
        <dbReference type="EMBL" id="MFD1950782.1"/>
    </source>
</evidence>
<reference evidence="7" key="1">
    <citation type="journal article" date="2019" name="Int. J. Syst. Evol. Microbiol.">
        <title>The Global Catalogue of Microorganisms (GCM) 10K type strain sequencing project: providing services to taxonomists for standard genome sequencing and annotation.</title>
        <authorList>
            <consortium name="The Broad Institute Genomics Platform"/>
            <consortium name="The Broad Institute Genome Sequencing Center for Infectious Disease"/>
            <person name="Wu L."/>
            <person name="Ma J."/>
        </authorList>
    </citation>
    <scope>NUCLEOTIDE SEQUENCE [LARGE SCALE GENOMIC DNA]</scope>
    <source>
        <strain evidence="7">CGMCC 1.12702</strain>
    </source>
</reference>
<evidence type="ECO:0000313" key="7">
    <source>
        <dbReference type="Proteomes" id="UP001597400"/>
    </source>
</evidence>
<keyword evidence="7" id="KW-1185">Reference proteome</keyword>
<dbReference type="EMBL" id="JBHUGS010000002">
    <property type="protein sequence ID" value="MFD1950782.1"/>
    <property type="molecule type" value="Genomic_DNA"/>
</dbReference>
<dbReference type="Gene3D" id="3.20.20.80">
    <property type="entry name" value="Glycosidases"/>
    <property type="match status" value="1"/>
</dbReference>
<evidence type="ECO:0000256" key="3">
    <source>
        <dbReference type="SAM" id="SignalP"/>
    </source>
</evidence>
<feature type="domain" description="DUF5597" evidence="5">
    <location>
        <begin position="389"/>
        <end position="525"/>
    </location>
</feature>
<evidence type="ECO:0000259" key="5">
    <source>
        <dbReference type="Pfam" id="PF18120"/>
    </source>
</evidence>
<proteinExistence type="predicted"/>
<keyword evidence="1" id="KW-0378">Hydrolase</keyword>
<dbReference type="InterPro" id="IPR013529">
    <property type="entry name" value="Glyco_hydro_42_N"/>
</dbReference>
<organism evidence="6 7">
    <name type="scientific">Sphingomonas arantia</name>
    <dbReference type="NCBI Taxonomy" id="1460676"/>
    <lineage>
        <taxon>Bacteria</taxon>
        <taxon>Pseudomonadati</taxon>
        <taxon>Pseudomonadota</taxon>
        <taxon>Alphaproteobacteria</taxon>
        <taxon>Sphingomonadales</taxon>
        <taxon>Sphingomonadaceae</taxon>
        <taxon>Sphingomonas</taxon>
    </lineage>
</organism>
<keyword evidence="3" id="KW-0732">Signal</keyword>
<protein>
    <submittedName>
        <fullName evidence="6">DUF5597 domain-containing protein</fullName>
    </submittedName>
</protein>
<evidence type="ECO:0000256" key="2">
    <source>
        <dbReference type="ARBA" id="ARBA00023295"/>
    </source>
</evidence>
<keyword evidence="2" id="KW-0326">Glycosidase</keyword>
<accession>A0ABW4TYZ7</accession>
<feature type="chain" id="PRO_5045811897" evidence="3">
    <location>
        <begin position="24"/>
        <end position="551"/>
    </location>
</feature>
<feature type="domain" description="Glycoside hydrolase family 42 N-terminal" evidence="4">
    <location>
        <begin position="72"/>
        <end position="214"/>
    </location>
</feature>
<dbReference type="RefSeq" id="WP_380930015.1">
    <property type="nucleotide sequence ID" value="NZ_JBHUGS010000002.1"/>
</dbReference>
<dbReference type="InterPro" id="IPR040719">
    <property type="entry name" value="DUF5597"/>
</dbReference>
<gene>
    <name evidence="6" type="ORF">ACFSGX_08380</name>
</gene>
<evidence type="ECO:0000259" key="4">
    <source>
        <dbReference type="Pfam" id="PF02449"/>
    </source>
</evidence>
<dbReference type="Proteomes" id="UP001597400">
    <property type="component" value="Unassembled WGS sequence"/>
</dbReference>
<dbReference type="Pfam" id="PF02449">
    <property type="entry name" value="Glyco_hydro_42"/>
    <property type="match status" value="1"/>
</dbReference>
<evidence type="ECO:0000256" key="1">
    <source>
        <dbReference type="ARBA" id="ARBA00022801"/>
    </source>
</evidence>
<dbReference type="Pfam" id="PF18120">
    <property type="entry name" value="DUF5597"/>
    <property type="match status" value="1"/>
</dbReference>